<accession>A0AA40D061</accession>
<name>A0AA40D061_9PEZI</name>
<reference evidence="2" key="1">
    <citation type="submission" date="2023-06" db="EMBL/GenBank/DDBJ databases">
        <title>Genome-scale phylogeny and comparative genomics of the fungal order Sordariales.</title>
        <authorList>
            <consortium name="Lawrence Berkeley National Laboratory"/>
            <person name="Hensen N."/>
            <person name="Bonometti L."/>
            <person name="Westerberg I."/>
            <person name="Brannstrom I.O."/>
            <person name="Guillou S."/>
            <person name="Cros-Aarteil S."/>
            <person name="Calhoun S."/>
            <person name="Haridas S."/>
            <person name="Kuo A."/>
            <person name="Mondo S."/>
            <person name="Pangilinan J."/>
            <person name="Riley R."/>
            <person name="Labutti K."/>
            <person name="Andreopoulos B."/>
            <person name="Lipzen A."/>
            <person name="Chen C."/>
            <person name="Yanf M."/>
            <person name="Daum C."/>
            <person name="Ng V."/>
            <person name="Clum A."/>
            <person name="Steindorff A."/>
            <person name="Ohm R."/>
            <person name="Martin F."/>
            <person name="Silar P."/>
            <person name="Natvig D."/>
            <person name="Lalanne C."/>
            <person name="Gautier V."/>
            <person name="Ament-Velasquez S.L."/>
            <person name="Kruys A."/>
            <person name="Hutchinson M.I."/>
            <person name="Powell A.J."/>
            <person name="Barry K."/>
            <person name="Miller A.N."/>
            <person name="Grigoriev I.V."/>
            <person name="Debuchy R."/>
            <person name="Gladieux P."/>
            <person name="Thoren M.H."/>
            <person name="Johannesson H."/>
        </authorList>
    </citation>
    <scope>NUCLEOTIDE SEQUENCE</scope>
    <source>
        <strain evidence="2">SMH2532-1</strain>
    </source>
</reference>
<feature type="compositionally biased region" description="Acidic residues" evidence="1">
    <location>
        <begin position="331"/>
        <end position="343"/>
    </location>
</feature>
<dbReference type="EMBL" id="JAULSV010000001">
    <property type="protein sequence ID" value="KAK0655703.1"/>
    <property type="molecule type" value="Genomic_DNA"/>
</dbReference>
<comment type="caution">
    <text evidence="2">The sequence shown here is derived from an EMBL/GenBank/DDBJ whole genome shotgun (WGS) entry which is preliminary data.</text>
</comment>
<feature type="region of interest" description="Disordered" evidence="1">
    <location>
        <begin position="90"/>
        <end position="115"/>
    </location>
</feature>
<keyword evidence="3" id="KW-1185">Reference proteome</keyword>
<feature type="compositionally biased region" description="Basic and acidic residues" evidence="1">
    <location>
        <begin position="103"/>
        <end position="115"/>
    </location>
</feature>
<sequence length="485" mass="54746">MAAIAPMDLVMKSDPATIPLRCTLCPKRPNFSDVSHLLTHISSKSHLSHRFKAELMSHSEREAQEAIRLYDDWYERHGIRGLLAERMAAKEQKKTGKRGRPSHHMEPSKFRAVSKRTEAIKAEPEDFTGATPAIARWSANSHSSIRNHNAHHGYFDSSGYQTPVLKRSLSEYSMGTPDNMANSKYRRWPSETETTESAPASEIRMASPVDDEGDLSKLKGVRYPGMGLFDAASEQARRRRNQRKDESVLRLMEKTSSIIEPTEYIWTDAGVFERTRDIYATPSLEGSPAKETYKKKRGRRASTTAVTAKPRQTRYSTRTAKQKNAPKRRDDEDDDDLPDEDEDAIIRKPTHSHASMESYDVFRGRSKPSREAPKPAKPLSYFSGDNNSNVPAFSPHPPVSSNPYFQHQQSMGTYNPLYVQTRNGYFHPYSYSSYGAESKPTASNFQAVNNTVNPNLTGMAFHSFQPSYGDDSSHQHQRGNGGFDM</sequence>
<evidence type="ECO:0000313" key="3">
    <source>
        <dbReference type="Proteomes" id="UP001174936"/>
    </source>
</evidence>
<gene>
    <name evidence="2" type="ORF">B0T16DRAFT_315685</name>
</gene>
<feature type="compositionally biased region" description="Basic and acidic residues" evidence="1">
    <location>
        <begin position="360"/>
        <end position="374"/>
    </location>
</feature>
<evidence type="ECO:0000256" key="1">
    <source>
        <dbReference type="SAM" id="MobiDB-lite"/>
    </source>
</evidence>
<dbReference type="Proteomes" id="UP001174936">
    <property type="component" value="Unassembled WGS sequence"/>
</dbReference>
<organism evidence="2 3">
    <name type="scientific">Cercophora newfieldiana</name>
    <dbReference type="NCBI Taxonomy" id="92897"/>
    <lineage>
        <taxon>Eukaryota</taxon>
        <taxon>Fungi</taxon>
        <taxon>Dikarya</taxon>
        <taxon>Ascomycota</taxon>
        <taxon>Pezizomycotina</taxon>
        <taxon>Sordariomycetes</taxon>
        <taxon>Sordariomycetidae</taxon>
        <taxon>Sordariales</taxon>
        <taxon>Lasiosphaeriaceae</taxon>
        <taxon>Cercophora</taxon>
    </lineage>
</organism>
<proteinExistence type="predicted"/>
<dbReference type="AlphaFoldDB" id="A0AA40D061"/>
<evidence type="ECO:0000313" key="2">
    <source>
        <dbReference type="EMBL" id="KAK0655703.1"/>
    </source>
</evidence>
<protein>
    <submittedName>
        <fullName evidence="2">Uncharacterized protein</fullName>
    </submittedName>
</protein>
<feature type="region of interest" description="Disordered" evidence="1">
    <location>
        <begin position="283"/>
        <end position="380"/>
    </location>
</feature>